<dbReference type="Proteomes" id="UP000189545">
    <property type="component" value="Chromosome"/>
</dbReference>
<evidence type="ECO:0000259" key="1">
    <source>
        <dbReference type="Pfam" id="PF10124"/>
    </source>
</evidence>
<organism evidence="2 3">
    <name type="scientific">Shewanella psychrophila</name>
    <dbReference type="NCBI Taxonomy" id="225848"/>
    <lineage>
        <taxon>Bacteria</taxon>
        <taxon>Pseudomonadati</taxon>
        <taxon>Pseudomonadota</taxon>
        <taxon>Gammaproteobacteria</taxon>
        <taxon>Alteromonadales</taxon>
        <taxon>Shewanellaceae</taxon>
        <taxon>Shewanella</taxon>
    </lineage>
</organism>
<keyword evidence="3" id="KW-1185">Reference proteome</keyword>
<dbReference type="InterPro" id="IPR018774">
    <property type="entry name" value="Phage_Mu_GpT"/>
</dbReference>
<dbReference type="Pfam" id="PF10124">
    <property type="entry name" value="Mu-like_gpT"/>
    <property type="match status" value="1"/>
</dbReference>
<dbReference type="OrthoDB" id="9804833at2"/>
<proteinExistence type="predicted"/>
<evidence type="ECO:0000313" key="2">
    <source>
        <dbReference type="EMBL" id="AQS38578.1"/>
    </source>
</evidence>
<dbReference type="STRING" id="225848.Sps_03451"/>
<feature type="domain" description="Bacteriophage Mu GpT" evidence="1">
    <location>
        <begin position="8"/>
        <end position="296"/>
    </location>
</feature>
<dbReference type="EMBL" id="CP014782">
    <property type="protein sequence ID" value="AQS38578.1"/>
    <property type="molecule type" value="Genomic_DNA"/>
</dbReference>
<dbReference type="RefSeq" id="WP_077753595.1">
    <property type="nucleotide sequence ID" value="NZ_CP014782.1"/>
</dbReference>
<name>A0A1S6HSZ8_9GAMM</name>
<accession>A0A1S6HSZ8</accession>
<reference evidence="2 3" key="1">
    <citation type="submission" date="2016-03" db="EMBL/GenBank/DDBJ databases">
        <title>Complete genome sequence of Shewanella psychrophila WP2, a deep sea bacterium isolated from west Pacific sediment.</title>
        <authorList>
            <person name="Xu G."/>
            <person name="Jian H."/>
        </authorList>
    </citation>
    <scope>NUCLEOTIDE SEQUENCE [LARGE SCALE GENOMIC DNA]</scope>
    <source>
        <strain evidence="2 3">WP2</strain>
    </source>
</reference>
<gene>
    <name evidence="2" type="ORF">Sps_03451</name>
</gene>
<dbReference type="KEGG" id="spsw:Sps_03451"/>
<sequence>MIINKANLAALFTAIKTSFNKGLKDTTPLWSKVATLVPSTTSTTTYAWLGQFPRMREWLGDRQLKSLALHDYSVKNKKFESSVAIPRDDIDDDTYGVYTPLFEEMGYAAATHPDELVYTLLAAGFNSLCYDKQNFFDTDHPVGNEDNGIKSVSNMQAGGGDAWFLLDVNRPIKPLMFQRRRQYDIKSMTKDDDESVFMRDEYRYGVDARVNAGFGLWQLAFGSKATLNGANFKAARTAMKSLKSDEGRPLNVMPKLLVVGPSHESAAEEIFKVRELAGGGTNSLYNAVDILVVPWLA</sequence>
<dbReference type="AlphaFoldDB" id="A0A1S6HSZ8"/>
<evidence type="ECO:0000313" key="3">
    <source>
        <dbReference type="Proteomes" id="UP000189545"/>
    </source>
</evidence>
<protein>
    <submittedName>
        <fullName evidence="2">Mu-like prophage major head subunit gpT</fullName>
    </submittedName>
</protein>